<evidence type="ECO:0000256" key="1">
    <source>
        <dbReference type="SAM" id="MobiDB-lite"/>
    </source>
</evidence>
<evidence type="ECO:0000313" key="5">
    <source>
        <dbReference type="EMBL" id="CEM07991.1"/>
    </source>
</evidence>
<evidence type="ECO:0000259" key="3">
    <source>
        <dbReference type="PROSITE" id="PS51293"/>
    </source>
</evidence>
<name>A0A0G4F7L5_VITBC</name>
<feature type="domain" description="HTH myb-type" evidence="4">
    <location>
        <begin position="83"/>
        <end position="131"/>
    </location>
</feature>
<feature type="domain" description="Myb-like" evidence="2">
    <location>
        <begin position="83"/>
        <end position="127"/>
    </location>
</feature>
<reference evidence="5 6" key="1">
    <citation type="submission" date="2014-11" db="EMBL/GenBank/DDBJ databases">
        <authorList>
            <person name="Zhu J."/>
            <person name="Qi W."/>
            <person name="Song R."/>
        </authorList>
    </citation>
    <scope>NUCLEOTIDE SEQUENCE [LARGE SCALE GENOMIC DNA]</scope>
</reference>
<feature type="compositionally biased region" description="Basic and acidic residues" evidence="1">
    <location>
        <begin position="183"/>
        <end position="194"/>
    </location>
</feature>
<feature type="compositionally biased region" description="Basic residues" evidence="1">
    <location>
        <begin position="261"/>
        <end position="282"/>
    </location>
</feature>
<dbReference type="Gene3D" id="1.10.10.60">
    <property type="entry name" value="Homeodomain-like"/>
    <property type="match status" value="1"/>
</dbReference>
<dbReference type="InterPro" id="IPR017884">
    <property type="entry name" value="SANT_dom"/>
</dbReference>
<organism evidence="5 6">
    <name type="scientific">Vitrella brassicaformis (strain CCMP3155)</name>
    <dbReference type="NCBI Taxonomy" id="1169540"/>
    <lineage>
        <taxon>Eukaryota</taxon>
        <taxon>Sar</taxon>
        <taxon>Alveolata</taxon>
        <taxon>Colpodellida</taxon>
        <taxon>Vitrellaceae</taxon>
        <taxon>Vitrella</taxon>
    </lineage>
</organism>
<protein>
    <submittedName>
        <fullName evidence="5">Uncharacterized protein</fullName>
    </submittedName>
</protein>
<sequence>MDAAAAAAAAAGAVMKHPDEALVLAHSATMYSGGEMAMPEQEALHDAMDEEEYRPEMPIPRPSHTHRRKASDRLRSGGPPSTGAWSVAEKWNFFVGFAKYGHSWVQVAAEVGTRTHKQCRSHFQKTFLYSLPETERQERAQQFIQQELERNRGQPPLELTDLSAPAASNPLLKTSGDPSGGRHRADSDKPDFRPIRRTSSSTNRGTAADGDDELMEDAKGPSSDDSEAAKPERRAAVRGRGRGGGVRGGRGGKGLAAGRGGARKGGKKGRGKGKRRGGRKKTGTSLHDLSSC</sequence>
<dbReference type="VEuPathDB" id="CryptoDB:Vbra_8857"/>
<gene>
    <name evidence="5" type="ORF">Vbra_8857</name>
</gene>
<feature type="domain" description="SANT" evidence="3">
    <location>
        <begin position="80"/>
        <end position="136"/>
    </location>
</feature>
<feature type="region of interest" description="Disordered" evidence="1">
    <location>
        <begin position="151"/>
        <end position="292"/>
    </location>
</feature>
<feature type="region of interest" description="Disordered" evidence="1">
    <location>
        <begin position="47"/>
        <end position="82"/>
    </location>
</feature>
<proteinExistence type="predicted"/>
<dbReference type="SMART" id="SM00717">
    <property type="entry name" value="SANT"/>
    <property type="match status" value="1"/>
</dbReference>
<feature type="compositionally biased region" description="Gly residues" evidence="1">
    <location>
        <begin position="242"/>
        <end position="260"/>
    </location>
</feature>
<accession>A0A0G4F7L5</accession>
<evidence type="ECO:0000313" key="6">
    <source>
        <dbReference type="Proteomes" id="UP000041254"/>
    </source>
</evidence>
<dbReference type="AlphaFoldDB" id="A0A0G4F7L5"/>
<evidence type="ECO:0000259" key="4">
    <source>
        <dbReference type="PROSITE" id="PS51294"/>
    </source>
</evidence>
<evidence type="ECO:0000259" key="2">
    <source>
        <dbReference type="PROSITE" id="PS50090"/>
    </source>
</evidence>
<dbReference type="CDD" id="cd00167">
    <property type="entry name" value="SANT"/>
    <property type="match status" value="1"/>
</dbReference>
<dbReference type="SUPFAM" id="SSF46689">
    <property type="entry name" value="Homeodomain-like"/>
    <property type="match status" value="1"/>
</dbReference>
<dbReference type="InterPro" id="IPR001005">
    <property type="entry name" value="SANT/Myb"/>
</dbReference>
<dbReference type="InParanoid" id="A0A0G4F7L5"/>
<dbReference type="InterPro" id="IPR009057">
    <property type="entry name" value="Homeodomain-like_sf"/>
</dbReference>
<dbReference type="Proteomes" id="UP000041254">
    <property type="component" value="Unassembled WGS sequence"/>
</dbReference>
<dbReference type="PROSITE" id="PS51293">
    <property type="entry name" value="SANT"/>
    <property type="match status" value="1"/>
</dbReference>
<keyword evidence="6" id="KW-1185">Reference proteome</keyword>
<dbReference type="EMBL" id="CDMY01000382">
    <property type="protein sequence ID" value="CEM07991.1"/>
    <property type="molecule type" value="Genomic_DNA"/>
</dbReference>
<dbReference type="InterPro" id="IPR017930">
    <property type="entry name" value="Myb_dom"/>
</dbReference>
<dbReference type="PROSITE" id="PS50090">
    <property type="entry name" value="MYB_LIKE"/>
    <property type="match status" value="1"/>
</dbReference>
<feature type="compositionally biased region" description="Polar residues" evidence="1">
    <location>
        <begin position="283"/>
        <end position="292"/>
    </location>
</feature>
<dbReference type="Pfam" id="PF00249">
    <property type="entry name" value="Myb_DNA-binding"/>
    <property type="match status" value="1"/>
</dbReference>
<dbReference type="PROSITE" id="PS51294">
    <property type="entry name" value="HTH_MYB"/>
    <property type="match status" value="1"/>
</dbReference>